<gene>
    <name evidence="2" type="ORF">HETIRDRAFT_468857</name>
</gene>
<reference evidence="2 3" key="1">
    <citation type="journal article" date="2012" name="New Phytol.">
        <title>Insight into trade-off between wood decay and parasitism from the genome of a fungal forest pathogen.</title>
        <authorList>
            <person name="Olson A."/>
            <person name="Aerts A."/>
            <person name="Asiegbu F."/>
            <person name="Belbahri L."/>
            <person name="Bouzid O."/>
            <person name="Broberg A."/>
            <person name="Canback B."/>
            <person name="Coutinho P.M."/>
            <person name="Cullen D."/>
            <person name="Dalman K."/>
            <person name="Deflorio G."/>
            <person name="van Diepen L.T."/>
            <person name="Dunand C."/>
            <person name="Duplessis S."/>
            <person name="Durling M."/>
            <person name="Gonthier P."/>
            <person name="Grimwood J."/>
            <person name="Fossdal C.G."/>
            <person name="Hansson D."/>
            <person name="Henrissat B."/>
            <person name="Hietala A."/>
            <person name="Himmelstrand K."/>
            <person name="Hoffmeister D."/>
            <person name="Hogberg N."/>
            <person name="James T.Y."/>
            <person name="Karlsson M."/>
            <person name="Kohler A."/>
            <person name="Kues U."/>
            <person name="Lee Y.H."/>
            <person name="Lin Y.C."/>
            <person name="Lind M."/>
            <person name="Lindquist E."/>
            <person name="Lombard V."/>
            <person name="Lucas S."/>
            <person name="Lunden K."/>
            <person name="Morin E."/>
            <person name="Murat C."/>
            <person name="Park J."/>
            <person name="Raffaello T."/>
            <person name="Rouze P."/>
            <person name="Salamov A."/>
            <person name="Schmutz J."/>
            <person name="Solheim H."/>
            <person name="Stahlberg J."/>
            <person name="Velez H."/>
            <person name="de Vries R.P."/>
            <person name="Wiebenga A."/>
            <person name="Woodward S."/>
            <person name="Yakovlev I."/>
            <person name="Garbelotto M."/>
            <person name="Martin F."/>
            <person name="Grigoriev I.V."/>
            <person name="Stenlid J."/>
        </authorList>
    </citation>
    <scope>NUCLEOTIDE SEQUENCE [LARGE SCALE GENOMIC DNA]</scope>
    <source>
        <strain evidence="2 3">TC 32-1</strain>
    </source>
</reference>
<evidence type="ECO:0000313" key="2">
    <source>
        <dbReference type="EMBL" id="ETW87064.1"/>
    </source>
</evidence>
<dbReference type="OrthoDB" id="3071736at2759"/>
<feature type="compositionally biased region" description="Polar residues" evidence="1">
    <location>
        <begin position="165"/>
        <end position="179"/>
    </location>
</feature>
<dbReference type="STRING" id="747525.W4KMX9"/>
<dbReference type="KEGG" id="hir:HETIRDRAFT_468857"/>
<dbReference type="HOGENOM" id="CLU_624100_0_0_1"/>
<dbReference type="Proteomes" id="UP000030671">
    <property type="component" value="Unassembled WGS sequence"/>
</dbReference>
<feature type="compositionally biased region" description="Basic residues" evidence="1">
    <location>
        <begin position="255"/>
        <end position="265"/>
    </location>
</feature>
<keyword evidence="3" id="KW-1185">Reference proteome</keyword>
<dbReference type="InParanoid" id="W4KMX9"/>
<dbReference type="RefSeq" id="XP_009541010.1">
    <property type="nucleotide sequence ID" value="XM_009542715.1"/>
</dbReference>
<feature type="compositionally biased region" description="Polar residues" evidence="1">
    <location>
        <begin position="233"/>
        <end position="254"/>
    </location>
</feature>
<feature type="region of interest" description="Disordered" evidence="1">
    <location>
        <begin position="34"/>
        <end position="57"/>
    </location>
</feature>
<proteinExistence type="predicted"/>
<organism evidence="2 3">
    <name type="scientific">Heterobasidion irregulare (strain TC 32-1)</name>
    <dbReference type="NCBI Taxonomy" id="747525"/>
    <lineage>
        <taxon>Eukaryota</taxon>
        <taxon>Fungi</taxon>
        <taxon>Dikarya</taxon>
        <taxon>Basidiomycota</taxon>
        <taxon>Agaricomycotina</taxon>
        <taxon>Agaricomycetes</taxon>
        <taxon>Russulales</taxon>
        <taxon>Bondarzewiaceae</taxon>
        <taxon>Heterobasidion</taxon>
        <taxon>Heterobasidion annosum species complex</taxon>
    </lineage>
</organism>
<dbReference type="eggNOG" id="ENOG502SPG7">
    <property type="taxonomic scope" value="Eukaryota"/>
</dbReference>
<sequence length="473" mass="51662">MSDDLSHETLFRNFLPLPAPPQRNTHISMPVISEECSPDSPTSTAIPNASRTPTPNDMISKIGSFPKTIRRRSSHLQRWIEDQLTRPHSAGAAEGASTDTLPHGTAPHPYLAYPGITPPRFGESDPDDSRTLESYVLVDDDGPGSSHLQPEDEDVFQVNPATPPVRSSPTLSTGATPRPSSGIFHAAPSLRNLHLSLPPSRRKSAENHKSPSPTSRHSFLPRPHTRNGHTRETSIPSLASAQPNTADGPSTTRISKSHNSWRFKRPNVLSAFSSPSHSPIAQPDPVDEMPPPRPSFSSVNTFSSGTTGTSNVTTSHKPAHGSQRAPPVPRFKSPSPSMWSLPRDASHLHDPPGSETVLSLRPATGIRIPFAHRTPRNSMPMRRVPSVLVSQEKKKKKLVIGGVGIHDERRVDGVRRWCESFGEVNQITRAQNGDLHIDFRRSEVADTVCRLNARVHIAGVGSVSLSWYTGKKH</sequence>
<dbReference type="GeneID" id="20677257"/>
<feature type="compositionally biased region" description="Polar residues" evidence="1">
    <location>
        <begin position="39"/>
        <end position="57"/>
    </location>
</feature>
<name>W4KMX9_HETIT</name>
<feature type="region of interest" description="Disordered" evidence="1">
    <location>
        <begin position="85"/>
        <end position="129"/>
    </location>
</feature>
<evidence type="ECO:0000313" key="3">
    <source>
        <dbReference type="Proteomes" id="UP000030671"/>
    </source>
</evidence>
<protein>
    <submittedName>
        <fullName evidence="2">Uncharacterized protein</fullName>
    </submittedName>
</protein>
<accession>W4KMX9</accession>
<feature type="region of interest" description="Disordered" evidence="1">
    <location>
        <begin position="157"/>
        <end position="358"/>
    </location>
</feature>
<feature type="compositionally biased region" description="Low complexity" evidence="1">
    <location>
        <begin position="295"/>
        <end position="315"/>
    </location>
</feature>
<feature type="compositionally biased region" description="Polar residues" evidence="1">
    <location>
        <begin position="270"/>
        <end position="279"/>
    </location>
</feature>
<dbReference type="AlphaFoldDB" id="W4KMX9"/>
<dbReference type="EMBL" id="KI925454">
    <property type="protein sequence ID" value="ETW87064.1"/>
    <property type="molecule type" value="Genomic_DNA"/>
</dbReference>
<evidence type="ECO:0000256" key="1">
    <source>
        <dbReference type="SAM" id="MobiDB-lite"/>
    </source>
</evidence>